<dbReference type="Pfam" id="PF01094">
    <property type="entry name" value="ANF_receptor"/>
    <property type="match status" value="1"/>
</dbReference>
<organism evidence="11 12">
    <name type="scientific">Plasmodiophora brassicae</name>
    <name type="common">Clubroot disease agent</name>
    <dbReference type="NCBI Taxonomy" id="37360"/>
    <lineage>
        <taxon>Eukaryota</taxon>
        <taxon>Sar</taxon>
        <taxon>Rhizaria</taxon>
        <taxon>Endomyxa</taxon>
        <taxon>Phytomyxea</taxon>
        <taxon>Plasmodiophorida</taxon>
        <taxon>Plasmodiophoridae</taxon>
        <taxon>Plasmodiophora</taxon>
    </lineage>
</organism>
<accession>A0A3P3YN35</accession>
<keyword evidence="11" id="KW-0496">Mitochondrion</keyword>
<geneLocation type="mitochondrion" evidence="11"/>
<keyword evidence="2" id="KW-0812">Transmembrane</keyword>
<dbReference type="GO" id="GO:0007214">
    <property type="term" value="P:gamma-aminobutyric acid signaling pathway"/>
    <property type="evidence" value="ECO:0007669"/>
    <property type="project" value="TreeGrafter"/>
</dbReference>
<evidence type="ECO:0000256" key="1">
    <source>
        <dbReference type="ARBA" id="ARBA00004141"/>
    </source>
</evidence>
<dbReference type="Gene3D" id="3.40.50.2300">
    <property type="match status" value="2"/>
</dbReference>
<keyword evidence="3" id="KW-1133">Transmembrane helix</keyword>
<evidence type="ECO:0000313" key="11">
    <source>
        <dbReference type="EMBL" id="SPR01631.1"/>
    </source>
</evidence>
<evidence type="ECO:0000256" key="6">
    <source>
        <dbReference type="ARBA" id="ARBA00023170"/>
    </source>
</evidence>
<dbReference type="InterPro" id="IPR001828">
    <property type="entry name" value="ANF_lig-bd_rcpt"/>
</dbReference>
<dbReference type="PANTHER" id="PTHR10519">
    <property type="entry name" value="GABA-B RECEPTOR"/>
    <property type="match status" value="1"/>
</dbReference>
<keyword evidence="4" id="KW-0297">G-protein coupled receptor</keyword>
<reference evidence="11 12" key="1">
    <citation type="submission" date="2018-03" db="EMBL/GenBank/DDBJ databases">
        <authorList>
            <person name="Fogelqvist J."/>
        </authorList>
    </citation>
    <scope>NUCLEOTIDE SEQUENCE [LARGE SCALE GENOMIC DNA]</scope>
</reference>
<evidence type="ECO:0000256" key="9">
    <source>
        <dbReference type="SAM" id="SignalP"/>
    </source>
</evidence>
<evidence type="ECO:0000256" key="3">
    <source>
        <dbReference type="ARBA" id="ARBA00022989"/>
    </source>
</evidence>
<dbReference type="PANTHER" id="PTHR10519:SF20">
    <property type="entry name" value="G-PROTEIN COUPLED RECEPTOR 156-RELATED"/>
    <property type="match status" value="1"/>
</dbReference>
<keyword evidence="7" id="KW-0325">Glycoprotein</keyword>
<evidence type="ECO:0000256" key="8">
    <source>
        <dbReference type="ARBA" id="ARBA00023224"/>
    </source>
</evidence>
<dbReference type="AlphaFoldDB" id="A0A3P3YN35"/>
<dbReference type="InterPro" id="IPR000337">
    <property type="entry name" value="GPCR_3"/>
</dbReference>
<dbReference type="PRINTS" id="PR00248">
    <property type="entry name" value="GPCRMGR"/>
</dbReference>
<gene>
    <name evidence="11" type="ORF">PLBR_LOCUS8846</name>
</gene>
<keyword evidence="8" id="KW-0807">Transducer</keyword>
<evidence type="ECO:0000256" key="4">
    <source>
        <dbReference type="ARBA" id="ARBA00023040"/>
    </source>
</evidence>
<evidence type="ECO:0000256" key="7">
    <source>
        <dbReference type="ARBA" id="ARBA00023180"/>
    </source>
</evidence>
<evidence type="ECO:0000313" key="12">
    <source>
        <dbReference type="Proteomes" id="UP000290189"/>
    </source>
</evidence>
<proteinExistence type="predicted"/>
<evidence type="ECO:0000259" key="10">
    <source>
        <dbReference type="Pfam" id="PF01094"/>
    </source>
</evidence>
<evidence type="ECO:0000256" key="2">
    <source>
        <dbReference type="ARBA" id="ARBA00022692"/>
    </source>
</evidence>
<dbReference type="InterPro" id="IPR028082">
    <property type="entry name" value="Peripla_BP_I"/>
</dbReference>
<dbReference type="EMBL" id="OVEO01000018">
    <property type="protein sequence ID" value="SPR01631.1"/>
    <property type="molecule type" value="Genomic_DNA"/>
</dbReference>
<sequence length="459" mass="50236">MTMLLLCLLLGATTGLICDQDPCAFGGYHCANTYPAANPHNLSVLEVAAVFPFENTNGWTAVYKIAMDDVNDDPGIFPGYLKRIRWMSTRSDATHATAAFLCTTTADTASLLSPPTVPLILHSGYSFEVVAFSTLANLMSLPILSGTASSSSLSDRKAYPLFNRLFPPDNLQGRAIIQIVAHFKWKQICILAASDPASSLLMDALLKEAKSSNVVVVQAMQFDPNTSPEPQLQRILSSGVRIIIAAMLADPVNKVFTAARAMDMVGPDWVWIGSQIWVESPMDPVVPDGVIGCLGYTNVSNPIYKRFYNKWQDLYTSQPNTTWNNALPIPVSSLDRFQNGSFSRPGSAGLSPLCWDLAGISFCGGWRSPSLSHRRCCNQRRWTLWALFGWVGRRGRCLVLDFFQCPCGFLQSLCVSVSSWISLSSVLLGAAASFGNGTWLGMKCCHLVMNPFRSCWEGL</sequence>
<dbReference type="SUPFAM" id="SSF53822">
    <property type="entry name" value="Periplasmic binding protein-like I"/>
    <property type="match status" value="1"/>
</dbReference>
<feature type="chain" id="PRO_5017998849" description="Receptor ligand binding region domain-containing protein" evidence="9">
    <location>
        <begin position="16"/>
        <end position="459"/>
    </location>
</feature>
<dbReference type="Proteomes" id="UP000290189">
    <property type="component" value="Unassembled WGS sequence"/>
</dbReference>
<keyword evidence="9" id="KW-0732">Signal</keyword>
<dbReference type="GO" id="GO:0004965">
    <property type="term" value="F:G protein-coupled GABA receptor activity"/>
    <property type="evidence" value="ECO:0007669"/>
    <property type="project" value="InterPro"/>
</dbReference>
<dbReference type="InterPro" id="IPR002455">
    <property type="entry name" value="GPCR3_GABA-B"/>
</dbReference>
<evidence type="ECO:0000256" key="5">
    <source>
        <dbReference type="ARBA" id="ARBA00023136"/>
    </source>
</evidence>
<keyword evidence="6" id="KW-0675">Receptor</keyword>
<protein>
    <recommendedName>
        <fullName evidence="10">Receptor ligand binding region domain-containing protein</fullName>
    </recommendedName>
</protein>
<feature type="signal peptide" evidence="9">
    <location>
        <begin position="1"/>
        <end position="15"/>
    </location>
</feature>
<feature type="domain" description="Receptor ligand binding region" evidence="10">
    <location>
        <begin position="62"/>
        <end position="311"/>
    </location>
</feature>
<keyword evidence="5" id="KW-0472">Membrane</keyword>
<name>A0A3P3YN35_PLABS</name>
<comment type="subcellular location">
    <subcellularLocation>
        <location evidence="1">Membrane</location>
        <topology evidence="1">Multi-pass membrane protein</topology>
    </subcellularLocation>
</comment>
<dbReference type="GO" id="GO:0038039">
    <property type="term" value="C:G protein-coupled receptor heterodimeric complex"/>
    <property type="evidence" value="ECO:0007669"/>
    <property type="project" value="TreeGrafter"/>
</dbReference>